<dbReference type="EMBL" id="BSUZ01000001">
    <property type="protein sequence ID" value="GMA87178.1"/>
    <property type="molecule type" value="Genomic_DNA"/>
</dbReference>
<accession>A0ABQ6JG82</accession>
<organism evidence="1 2">
    <name type="scientific">Angustibacter aerolatus</name>
    <dbReference type="NCBI Taxonomy" id="1162965"/>
    <lineage>
        <taxon>Bacteria</taxon>
        <taxon>Bacillati</taxon>
        <taxon>Actinomycetota</taxon>
        <taxon>Actinomycetes</taxon>
        <taxon>Kineosporiales</taxon>
        <taxon>Kineosporiaceae</taxon>
    </lineage>
</organism>
<protein>
    <submittedName>
        <fullName evidence="1">Uncharacterized protein</fullName>
    </submittedName>
</protein>
<evidence type="ECO:0000313" key="1">
    <source>
        <dbReference type="EMBL" id="GMA87178.1"/>
    </source>
</evidence>
<evidence type="ECO:0000313" key="2">
    <source>
        <dbReference type="Proteomes" id="UP001157017"/>
    </source>
</evidence>
<reference evidence="2" key="1">
    <citation type="journal article" date="2019" name="Int. J. Syst. Evol. Microbiol.">
        <title>The Global Catalogue of Microorganisms (GCM) 10K type strain sequencing project: providing services to taxonomists for standard genome sequencing and annotation.</title>
        <authorList>
            <consortium name="The Broad Institute Genomics Platform"/>
            <consortium name="The Broad Institute Genome Sequencing Center for Infectious Disease"/>
            <person name="Wu L."/>
            <person name="Ma J."/>
        </authorList>
    </citation>
    <scope>NUCLEOTIDE SEQUENCE [LARGE SCALE GENOMIC DNA]</scope>
    <source>
        <strain evidence="2">NBRC 108730</strain>
    </source>
</reference>
<dbReference type="Proteomes" id="UP001157017">
    <property type="component" value="Unassembled WGS sequence"/>
</dbReference>
<sequence>MLSGLFDCVFVGVGRVGRGLVGGTVGPPVVLVLGIGVPVGRVVGEAGVVAVPVEPTTGGVPPV</sequence>
<comment type="caution">
    <text evidence="1">The sequence shown here is derived from an EMBL/GenBank/DDBJ whole genome shotgun (WGS) entry which is preliminary data.</text>
</comment>
<gene>
    <name evidence="1" type="ORF">GCM10025868_24280</name>
</gene>
<proteinExistence type="predicted"/>
<keyword evidence="2" id="KW-1185">Reference proteome</keyword>
<name>A0ABQ6JG82_9ACTN</name>